<evidence type="ECO:0000256" key="1">
    <source>
        <dbReference type="SAM" id="Phobius"/>
    </source>
</evidence>
<name>A0A2W4W1U3_9CYAN</name>
<keyword evidence="1" id="KW-1133">Transmembrane helix</keyword>
<feature type="transmembrane region" description="Helical" evidence="1">
    <location>
        <begin position="109"/>
        <end position="128"/>
    </location>
</feature>
<evidence type="ECO:0000313" key="2">
    <source>
        <dbReference type="EMBL" id="PZO38502.1"/>
    </source>
</evidence>
<evidence type="ECO:0000313" key="3">
    <source>
        <dbReference type="Proteomes" id="UP000249467"/>
    </source>
</evidence>
<protein>
    <submittedName>
        <fullName evidence="2">Uncharacterized protein</fullName>
    </submittedName>
</protein>
<accession>A0A2W4W1U3</accession>
<feature type="transmembrane region" description="Helical" evidence="1">
    <location>
        <begin position="6"/>
        <end position="32"/>
    </location>
</feature>
<keyword evidence="1" id="KW-0812">Transmembrane</keyword>
<sequence length="138" mass="15509">MFGFAIFSVLINLLVGLVLLFCLIFIVNLIVYRSLKFHRTKWNYFGSIWGTVFATSVLGILWNLSQGADAKYGWYDNFIHMPLYGALFGGYLGWIMGEQILGKAPKNTRPWLVGLSIAIALAAFYGYLYTGLVSYGDN</sequence>
<dbReference type="Proteomes" id="UP000249467">
    <property type="component" value="Unassembled WGS sequence"/>
</dbReference>
<reference evidence="2 3" key="1">
    <citation type="submission" date="2018-04" db="EMBL/GenBank/DDBJ databases">
        <authorList>
            <person name="Go L.Y."/>
            <person name="Mitchell J.A."/>
        </authorList>
    </citation>
    <scope>NUCLEOTIDE SEQUENCE [LARGE SCALE GENOMIC DNA]</scope>
    <source>
        <strain evidence="2">ULC066bin1</strain>
    </source>
</reference>
<dbReference type="EMBL" id="QBML01000023">
    <property type="protein sequence ID" value="PZO38502.1"/>
    <property type="molecule type" value="Genomic_DNA"/>
</dbReference>
<dbReference type="AlphaFoldDB" id="A0A2W4W1U3"/>
<organism evidence="2 3">
    <name type="scientific">Pseudanabaena frigida</name>
    <dbReference type="NCBI Taxonomy" id="945775"/>
    <lineage>
        <taxon>Bacteria</taxon>
        <taxon>Bacillati</taxon>
        <taxon>Cyanobacteriota</taxon>
        <taxon>Cyanophyceae</taxon>
        <taxon>Pseudanabaenales</taxon>
        <taxon>Pseudanabaenaceae</taxon>
        <taxon>Pseudanabaena</taxon>
    </lineage>
</organism>
<feature type="transmembrane region" description="Helical" evidence="1">
    <location>
        <begin position="44"/>
        <end position="65"/>
    </location>
</feature>
<gene>
    <name evidence="2" type="ORF">DCF19_16395</name>
</gene>
<feature type="transmembrane region" description="Helical" evidence="1">
    <location>
        <begin position="77"/>
        <end position="97"/>
    </location>
</feature>
<comment type="caution">
    <text evidence="2">The sequence shown here is derived from an EMBL/GenBank/DDBJ whole genome shotgun (WGS) entry which is preliminary data.</text>
</comment>
<proteinExistence type="predicted"/>
<keyword evidence="1" id="KW-0472">Membrane</keyword>
<reference evidence="2 3" key="2">
    <citation type="submission" date="2018-06" db="EMBL/GenBank/DDBJ databases">
        <title>Metagenomic assembly of (sub)arctic Cyanobacteria and their associated microbiome from non-axenic cultures.</title>
        <authorList>
            <person name="Baurain D."/>
        </authorList>
    </citation>
    <scope>NUCLEOTIDE SEQUENCE [LARGE SCALE GENOMIC DNA]</scope>
    <source>
        <strain evidence="2">ULC066bin1</strain>
    </source>
</reference>